<reference evidence="4" key="1">
    <citation type="submission" date="2016-11" db="EMBL/GenBank/DDBJ databases">
        <authorList>
            <person name="Varghese N."/>
            <person name="Submissions S."/>
        </authorList>
    </citation>
    <scope>NUCLEOTIDE SEQUENCE [LARGE SCALE GENOMIC DNA]</scope>
    <source>
        <strain evidence="4">DSM 27619</strain>
    </source>
</reference>
<dbReference type="SUPFAM" id="SSF88874">
    <property type="entry name" value="Receptor-binding domain of short tail fibre protein gp12"/>
    <property type="match status" value="1"/>
</dbReference>
<dbReference type="Proteomes" id="UP000184518">
    <property type="component" value="Unassembled WGS sequence"/>
</dbReference>
<dbReference type="OrthoDB" id="1143915at2"/>
<dbReference type="RefSeq" id="WP_143152319.1">
    <property type="nucleotide sequence ID" value="NZ_FQUT01000004.1"/>
</dbReference>
<organism evidence="3 4">
    <name type="scientific">Chryseobacterium arachidis</name>
    <dbReference type="NCBI Taxonomy" id="1416778"/>
    <lineage>
        <taxon>Bacteria</taxon>
        <taxon>Pseudomonadati</taxon>
        <taxon>Bacteroidota</taxon>
        <taxon>Flavobacteriia</taxon>
        <taxon>Flavobacteriales</taxon>
        <taxon>Weeksellaceae</taxon>
        <taxon>Chryseobacterium group</taxon>
        <taxon>Chryseobacterium</taxon>
    </lineage>
</organism>
<sequence length="243" mass="25234">MKKHLLVPVLLLICCKAYSQIGINTPAPTKMLDVNGEVRIRILPDASTGAYNLVLADNDGNISSTPIPGLSANIVGDIKKGFQVADHAGWYLMDGRALNTFSTGVQSAAAGIGITSNLPDARGRFLKTKTGSEILGSTSGSNDRILLQSNFPSGHSFSGTTSVNGAHSHTGQDTVASGSPDGIQYMASNMNPVYSFGNTVNKETSVSGTHAHASVTVSSEGGGTSFSIVPQNTTVNTFIYLGN</sequence>
<protein>
    <recommendedName>
        <fullName evidence="5">Microcystin-dependent protein</fullName>
    </recommendedName>
</protein>
<evidence type="ECO:0000313" key="4">
    <source>
        <dbReference type="Proteomes" id="UP000184518"/>
    </source>
</evidence>
<evidence type="ECO:0000256" key="1">
    <source>
        <dbReference type="SAM" id="MobiDB-lite"/>
    </source>
</evidence>
<feature type="signal peptide" evidence="2">
    <location>
        <begin position="1"/>
        <end position="19"/>
    </location>
</feature>
<proteinExistence type="predicted"/>
<feature type="region of interest" description="Disordered" evidence="1">
    <location>
        <begin position="157"/>
        <end position="180"/>
    </location>
</feature>
<evidence type="ECO:0000256" key="2">
    <source>
        <dbReference type="SAM" id="SignalP"/>
    </source>
</evidence>
<keyword evidence="4" id="KW-1185">Reference proteome</keyword>
<feature type="chain" id="PRO_5012861146" description="Microcystin-dependent protein" evidence="2">
    <location>
        <begin position="20"/>
        <end position="243"/>
    </location>
</feature>
<dbReference type="STRING" id="1416778.SAMN05443633_104449"/>
<keyword evidence="2" id="KW-0732">Signal</keyword>
<feature type="compositionally biased region" description="Polar residues" evidence="1">
    <location>
        <begin position="157"/>
        <end position="177"/>
    </location>
</feature>
<dbReference type="AlphaFoldDB" id="A0A1M5C901"/>
<name>A0A1M5C901_9FLAO</name>
<gene>
    <name evidence="3" type="ORF">SAMN05443633_104449</name>
</gene>
<dbReference type="EMBL" id="FQUT01000004">
    <property type="protein sequence ID" value="SHF51205.1"/>
    <property type="molecule type" value="Genomic_DNA"/>
</dbReference>
<evidence type="ECO:0000313" key="3">
    <source>
        <dbReference type="EMBL" id="SHF51205.1"/>
    </source>
</evidence>
<evidence type="ECO:0008006" key="5">
    <source>
        <dbReference type="Google" id="ProtNLM"/>
    </source>
</evidence>
<accession>A0A1M5C901</accession>